<dbReference type="GO" id="GO:0033389">
    <property type="term" value="P:putrescine biosynthetic process from arginine, via agmatine"/>
    <property type="evidence" value="ECO:0007669"/>
    <property type="project" value="TreeGrafter"/>
</dbReference>
<dbReference type="InterPro" id="IPR023696">
    <property type="entry name" value="Ureohydrolase_dom_sf"/>
</dbReference>
<reference evidence="7 8" key="1">
    <citation type="submission" date="2019-07" db="EMBL/GenBank/DDBJ databases">
        <authorList>
            <person name="Friedrich A."/>
            <person name="Schacherer J."/>
        </authorList>
    </citation>
    <scope>NUCLEOTIDE SEQUENCE [LARGE SCALE GENOMIC DNA]</scope>
</reference>
<dbReference type="InterPro" id="IPR020855">
    <property type="entry name" value="Ureohydrolase_Mn_BS"/>
</dbReference>
<sequence length="384" mass="42613">MKFSALLAVYSSLIGWASCHQEQNALSKEPIGVEKKPTLEQLWGQEWPFTGIPTFAHLNTTKCLLSPESAYDIGIIGVPFDTATSYRPGARFGPQAIRLASQRQNSMRGFNTRAGINPYQNWASLVDCGDIPVTPMDNKVALDQMTAAFEELLLRRNSSLGDAHPPRYVALGGDHSIILPHLRALHEVYGKIAVIHFDAHLDTWTPAKYPSFWSSEQSKFTHGSMLWMAKQEGILSDDYNVHVGIRTRISGVSWEDFDEDDDQGWLRFSADDVWVGGKQSLDQIVASIKKRIPAHYPVYISVDVDCMDPGFTPGTGTIEPGGMMPREVIYLLRHLDLDLVGADVVEVAPAYDQAEITATNAAQVVFELVTTMVKRGKPLPVRED</sequence>
<evidence type="ECO:0000256" key="4">
    <source>
        <dbReference type="PIRSR" id="PIRSR036979-1"/>
    </source>
</evidence>
<keyword evidence="2 4" id="KW-0479">Metal-binding</keyword>
<feature type="binding site" evidence="4">
    <location>
        <position position="198"/>
    </location>
    <ligand>
        <name>Mn(2+)</name>
        <dbReference type="ChEBI" id="CHEBI:29035"/>
        <label>1</label>
    </ligand>
</feature>
<name>A0A7D9CZT4_DEKBR</name>
<dbReference type="CDD" id="cd11592">
    <property type="entry name" value="Agmatinase_PAH"/>
    <property type="match status" value="1"/>
</dbReference>
<gene>
    <name evidence="7" type="primary">GBU1</name>
    <name evidence="7" type="ORF">DEBR0S6_00914G</name>
</gene>
<dbReference type="PANTHER" id="PTHR11358">
    <property type="entry name" value="ARGINASE/AGMATINASE"/>
    <property type="match status" value="1"/>
</dbReference>
<dbReference type="GO" id="GO:0008783">
    <property type="term" value="F:agmatinase activity"/>
    <property type="evidence" value="ECO:0007669"/>
    <property type="project" value="TreeGrafter"/>
</dbReference>
<evidence type="ECO:0000256" key="5">
    <source>
        <dbReference type="RuleBase" id="RU003684"/>
    </source>
</evidence>
<accession>A0A7D9CZT4</accession>
<evidence type="ECO:0000256" key="1">
    <source>
        <dbReference type="ARBA" id="ARBA00009227"/>
    </source>
</evidence>
<dbReference type="FunFam" id="3.40.800.10:FF:000014">
    <property type="entry name" value="Arginase family protein"/>
    <property type="match status" value="1"/>
</dbReference>
<dbReference type="AlphaFoldDB" id="A0A7D9CZT4"/>
<keyword evidence="6" id="KW-0732">Signal</keyword>
<evidence type="ECO:0000313" key="8">
    <source>
        <dbReference type="Proteomes" id="UP000478008"/>
    </source>
</evidence>
<dbReference type="PANTHER" id="PTHR11358:SF26">
    <property type="entry name" value="GUANIDINO ACID HYDROLASE, MITOCHONDRIAL"/>
    <property type="match status" value="1"/>
</dbReference>
<dbReference type="Proteomes" id="UP000478008">
    <property type="component" value="Unassembled WGS sequence"/>
</dbReference>
<comment type="similarity">
    <text evidence="1">Belongs to the arginase family. Agmatinase subfamily.</text>
</comment>
<evidence type="ECO:0000256" key="2">
    <source>
        <dbReference type="ARBA" id="ARBA00022723"/>
    </source>
</evidence>
<comment type="cofactor">
    <cofactor evidence="4">
        <name>Mn(2+)</name>
        <dbReference type="ChEBI" id="CHEBI:29035"/>
    </cofactor>
    <text evidence="4">Binds 2 manganese ions per subunit.</text>
</comment>
<dbReference type="PRINTS" id="PR00116">
    <property type="entry name" value="ARGINASE"/>
</dbReference>
<evidence type="ECO:0000256" key="6">
    <source>
        <dbReference type="SAM" id="SignalP"/>
    </source>
</evidence>
<dbReference type="SUPFAM" id="SSF52768">
    <property type="entry name" value="Arginase/deacetylase"/>
    <property type="match status" value="1"/>
</dbReference>
<evidence type="ECO:0000313" key="7">
    <source>
        <dbReference type="EMBL" id="VUG19834.1"/>
    </source>
</evidence>
<dbReference type="EMBL" id="CABFWN010000006">
    <property type="protein sequence ID" value="VUG19834.1"/>
    <property type="molecule type" value="Genomic_DNA"/>
</dbReference>
<dbReference type="InterPro" id="IPR005925">
    <property type="entry name" value="Agmatinase-rel"/>
</dbReference>
<dbReference type="PIRSF" id="PIRSF036979">
    <property type="entry name" value="Arginase"/>
    <property type="match status" value="1"/>
</dbReference>
<dbReference type="PROSITE" id="PS51257">
    <property type="entry name" value="PROKAR_LIPOPROTEIN"/>
    <property type="match status" value="1"/>
</dbReference>
<protein>
    <submittedName>
        <fullName evidence="7">DEBR0S6_00914g1_1</fullName>
    </submittedName>
</protein>
<organism evidence="7 8">
    <name type="scientific">Dekkera bruxellensis</name>
    <name type="common">Brettanomyces custersii</name>
    <dbReference type="NCBI Taxonomy" id="5007"/>
    <lineage>
        <taxon>Eukaryota</taxon>
        <taxon>Fungi</taxon>
        <taxon>Dikarya</taxon>
        <taxon>Ascomycota</taxon>
        <taxon>Saccharomycotina</taxon>
        <taxon>Pichiomycetes</taxon>
        <taxon>Pichiales</taxon>
        <taxon>Pichiaceae</taxon>
        <taxon>Brettanomyces</taxon>
    </lineage>
</organism>
<feature type="chain" id="PRO_5028879199" evidence="6">
    <location>
        <begin position="20"/>
        <end position="384"/>
    </location>
</feature>
<keyword evidence="3 5" id="KW-0378">Hydrolase</keyword>
<feature type="binding site" evidence="4">
    <location>
        <position position="303"/>
    </location>
    <ligand>
        <name>Mn(2+)</name>
        <dbReference type="ChEBI" id="CHEBI:29035"/>
        <label>1</label>
    </ligand>
</feature>
<feature type="binding site" evidence="4">
    <location>
        <position position="305"/>
    </location>
    <ligand>
        <name>Mn(2+)</name>
        <dbReference type="ChEBI" id="CHEBI:29035"/>
        <label>1</label>
    </ligand>
</feature>
<feature type="signal peptide" evidence="6">
    <location>
        <begin position="1"/>
        <end position="19"/>
    </location>
</feature>
<dbReference type="PROSITE" id="PS51409">
    <property type="entry name" value="ARGINASE_2"/>
    <property type="match status" value="1"/>
</dbReference>
<dbReference type="Pfam" id="PF00491">
    <property type="entry name" value="Arginase"/>
    <property type="match status" value="1"/>
</dbReference>
<keyword evidence="4" id="KW-0464">Manganese</keyword>
<dbReference type="PROSITE" id="PS01053">
    <property type="entry name" value="ARGINASE_1"/>
    <property type="match status" value="1"/>
</dbReference>
<evidence type="ECO:0000256" key="3">
    <source>
        <dbReference type="ARBA" id="ARBA00022801"/>
    </source>
</evidence>
<dbReference type="InterPro" id="IPR006035">
    <property type="entry name" value="Ureohydrolase"/>
</dbReference>
<feature type="binding site" evidence="4">
    <location>
        <position position="175"/>
    </location>
    <ligand>
        <name>Mn(2+)</name>
        <dbReference type="ChEBI" id="CHEBI:29035"/>
        <label>1</label>
    </ligand>
</feature>
<keyword evidence="8" id="KW-1185">Reference proteome</keyword>
<dbReference type="NCBIfam" id="TIGR01230">
    <property type="entry name" value="agmatinase"/>
    <property type="match status" value="1"/>
</dbReference>
<feature type="binding site" evidence="4">
    <location>
        <position position="202"/>
    </location>
    <ligand>
        <name>Mn(2+)</name>
        <dbReference type="ChEBI" id="CHEBI:29035"/>
        <label>1</label>
    </ligand>
</feature>
<dbReference type="Gene3D" id="3.40.800.10">
    <property type="entry name" value="Ureohydrolase domain"/>
    <property type="match status" value="1"/>
</dbReference>
<dbReference type="GO" id="GO:0046872">
    <property type="term" value="F:metal ion binding"/>
    <property type="evidence" value="ECO:0007669"/>
    <property type="project" value="UniProtKB-KW"/>
</dbReference>
<feature type="binding site" evidence="4">
    <location>
        <position position="200"/>
    </location>
    <ligand>
        <name>Mn(2+)</name>
        <dbReference type="ChEBI" id="CHEBI:29035"/>
        <label>1</label>
    </ligand>
</feature>
<proteinExistence type="inferred from homology"/>